<comment type="caution">
    <text evidence="7">The sequence shown here is derived from an EMBL/GenBank/DDBJ whole genome shotgun (WGS) entry which is preliminary data.</text>
</comment>
<keyword evidence="3" id="KW-0554">One-carbon metabolism</keyword>
<dbReference type="GO" id="GO:0005524">
    <property type="term" value="F:ATP binding"/>
    <property type="evidence" value="ECO:0007669"/>
    <property type="project" value="UniProtKB-KW"/>
</dbReference>
<keyword evidence="8" id="KW-1185">Reference proteome</keyword>
<evidence type="ECO:0000256" key="3">
    <source>
        <dbReference type="ARBA" id="ARBA00022563"/>
    </source>
</evidence>
<dbReference type="FunFam" id="3.10.410.10:FF:000001">
    <property type="entry name" value="Putative formate--tetrahydrofolate ligase"/>
    <property type="match status" value="1"/>
</dbReference>
<proteinExistence type="predicted"/>
<dbReference type="InterPro" id="IPR000559">
    <property type="entry name" value="Formate_THF_ligase"/>
</dbReference>
<gene>
    <name evidence="7" type="ORF">PROFUN_07372</name>
</gene>
<accession>A0A2P6MTE5</accession>
<dbReference type="EC" id="6.3.4.3" evidence="2"/>
<keyword evidence="6" id="KW-0067">ATP-binding</keyword>
<dbReference type="InterPro" id="IPR027417">
    <property type="entry name" value="P-loop_NTPase"/>
</dbReference>
<dbReference type="EMBL" id="MDYQ01000421">
    <property type="protein sequence ID" value="PRP74979.1"/>
    <property type="molecule type" value="Genomic_DNA"/>
</dbReference>
<dbReference type="AlphaFoldDB" id="A0A2P6MTE5"/>
<protein>
    <recommendedName>
        <fullName evidence="2">formate--tetrahydrofolate ligase</fullName>
        <ecNumber evidence="2">6.3.4.3</ecNumber>
    </recommendedName>
</protein>
<evidence type="ECO:0000256" key="2">
    <source>
        <dbReference type="ARBA" id="ARBA00012295"/>
    </source>
</evidence>
<dbReference type="Gene3D" id="3.40.50.300">
    <property type="entry name" value="P-loop containing nucleotide triphosphate hydrolases"/>
    <property type="match status" value="1"/>
</dbReference>
<dbReference type="Pfam" id="PF01268">
    <property type="entry name" value="FTHFS"/>
    <property type="match status" value="1"/>
</dbReference>
<evidence type="ECO:0000256" key="5">
    <source>
        <dbReference type="ARBA" id="ARBA00022741"/>
    </source>
</evidence>
<evidence type="ECO:0000313" key="7">
    <source>
        <dbReference type="EMBL" id="PRP74979.1"/>
    </source>
</evidence>
<organism evidence="7 8">
    <name type="scientific">Planoprotostelium fungivorum</name>
    <dbReference type="NCBI Taxonomy" id="1890364"/>
    <lineage>
        <taxon>Eukaryota</taxon>
        <taxon>Amoebozoa</taxon>
        <taxon>Evosea</taxon>
        <taxon>Variosea</taxon>
        <taxon>Cavosteliida</taxon>
        <taxon>Cavosteliaceae</taxon>
        <taxon>Planoprotostelium</taxon>
    </lineage>
</organism>
<dbReference type="Proteomes" id="UP000241769">
    <property type="component" value="Unassembled WGS sequence"/>
</dbReference>
<evidence type="ECO:0000256" key="6">
    <source>
        <dbReference type="ARBA" id="ARBA00022840"/>
    </source>
</evidence>
<evidence type="ECO:0000256" key="1">
    <source>
        <dbReference type="ARBA" id="ARBA00004777"/>
    </source>
</evidence>
<keyword evidence="5" id="KW-0547">Nucleotide-binding</keyword>
<evidence type="ECO:0000313" key="8">
    <source>
        <dbReference type="Proteomes" id="UP000241769"/>
    </source>
</evidence>
<comment type="pathway">
    <text evidence="1">One-carbon metabolism; tetrahydrofolate interconversion.</text>
</comment>
<keyword evidence="4 7" id="KW-0436">Ligase</keyword>
<sequence length="289" mass="32327">MANRCTATSSRKQNMMKSSSFVLVNERQTLASGIFGQERNGDGDCRQGGYLYVHGGSNVYHHPLAFFVVNLVSRLCLLPLDFSLIRLTTDWIDSLMPRYSRLRTNLRVMLTQSFLIVIRQLPRELFQFLTKVNIIPHRSACRCGNQSVLYRQVKTVEGGADAAVVSNHWAEGGAGAVELAQAVVDACEKPTDFKFLYTLDLSIKEKIEKIAKEIYGADGVTYEAEAEKKIELYTRQGFAGLPICMAKTHLSLSSDATKKGVPKGFTIPIRDVRASERDSRRELKASRIE</sequence>
<dbReference type="OrthoDB" id="5126881at2759"/>
<name>A0A2P6MTE5_9EUKA</name>
<dbReference type="Gene3D" id="3.10.410.10">
    <property type="entry name" value="Formyltetrahydrofolate synthetase, domain 3"/>
    <property type="match status" value="1"/>
</dbReference>
<dbReference type="SUPFAM" id="SSF52540">
    <property type="entry name" value="P-loop containing nucleoside triphosphate hydrolases"/>
    <property type="match status" value="1"/>
</dbReference>
<dbReference type="InParanoid" id="A0A2P6MTE5"/>
<dbReference type="GO" id="GO:0004329">
    <property type="term" value="F:formate-tetrahydrofolate ligase activity"/>
    <property type="evidence" value="ECO:0007669"/>
    <property type="project" value="UniProtKB-EC"/>
</dbReference>
<evidence type="ECO:0000256" key="4">
    <source>
        <dbReference type="ARBA" id="ARBA00022598"/>
    </source>
</evidence>
<dbReference type="GO" id="GO:0006730">
    <property type="term" value="P:one-carbon metabolic process"/>
    <property type="evidence" value="ECO:0007669"/>
    <property type="project" value="UniProtKB-KW"/>
</dbReference>
<reference evidence="7 8" key="1">
    <citation type="journal article" date="2018" name="Genome Biol. Evol.">
        <title>Multiple Roots of Fruiting Body Formation in Amoebozoa.</title>
        <authorList>
            <person name="Hillmann F."/>
            <person name="Forbes G."/>
            <person name="Novohradska S."/>
            <person name="Ferling I."/>
            <person name="Riege K."/>
            <person name="Groth M."/>
            <person name="Westermann M."/>
            <person name="Marz M."/>
            <person name="Spaller T."/>
            <person name="Winckler T."/>
            <person name="Schaap P."/>
            <person name="Glockner G."/>
        </authorList>
    </citation>
    <scope>NUCLEOTIDE SEQUENCE [LARGE SCALE GENOMIC DNA]</scope>
    <source>
        <strain evidence="7 8">Jena</strain>
    </source>
</reference>
<dbReference type="STRING" id="1890364.A0A2P6MTE5"/>